<proteinExistence type="inferred from homology"/>
<evidence type="ECO:0000313" key="4">
    <source>
        <dbReference type="Proteomes" id="UP001209878"/>
    </source>
</evidence>
<keyword evidence="4" id="KW-1185">Reference proteome</keyword>
<name>A0AAD9UE47_RIDPI</name>
<dbReference type="InterPro" id="IPR029058">
    <property type="entry name" value="AB_hydrolase_fold"/>
</dbReference>
<sequence length="403" mass="44744">MEKLTNIELSDIKVHTALDHGDIAAVAAGFQEDDIDTSIGPIHVTVQGDRSRAAILTYHDIGLTSNTCFQGFFNHTDMQPVLKYFCVYHVSAPGQQEGSVPLTQGGLRHAESEQLLSGNAAQGELKDTKRSSSLGNLGDPKFAESYVYPTMDQLAEMLLPVMQYYGLKRTIGFGVGAGANILSRFALMYPERMDALVLINCSSTKAGWMEWAYQKLNVWHLKNGQLSTSVEDFLLWHWFGEKTMLQNHDLVTTYSKVLETLNPQNLGYFIESYIKRTDLGIVRELDPTKKDSVRMIKCPVMLVSGEYSPHLNDTVNMNGRLDPTTSSWMKFECGGMVLEEAPDKVAESFRLFLQGMGYIPALSQLKLVESRSGHSSKTTMVSRGSVSDRPIAMPSMSATQEVC</sequence>
<feature type="compositionally biased region" description="Polar residues" evidence="2">
    <location>
        <begin position="373"/>
        <end position="385"/>
    </location>
</feature>
<dbReference type="AlphaFoldDB" id="A0AAD9UE47"/>
<evidence type="ECO:0000256" key="1">
    <source>
        <dbReference type="ARBA" id="ARBA00005598"/>
    </source>
</evidence>
<gene>
    <name evidence="3" type="ORF">NP493_215g02017</name>
</gene>
<dbReference type="Proteomes" id="UP001209878">
    <property type="component" value="Unassembled WGS sequence"/>
</dbReference>
<feature type="region of interest" description="Disordered" evidence="2">
    <location>
        <begin position="373"/>
        <end position="403"/>
    </location>
</feature>
<organism evidence="3 4">
    <name type="scientific">Ridgeia piscesae</name>
    <name type="common">Tubeworm</name>
    <dbReference type="NCBI Taxonomy" id="27915"/>
    <lineage>
        <taxon>Eukaryota</taxon>
        <taxon>Metazoa</taxon>
        <taxon>Spiralia</taxon>
        <taxon>Lophotrochozoa</taxon>
        <taxon>Annelida</taxon>
        <taxon>Polychaeta</taxon>
        <taxon>Sedentaria</taxon>
        <taxon>Canalipalpata</taxon>
        <taxon>Sabellida</taxon>
        <taxon>Siboglinidae</taxon>
        <taxon>Ridgeia</taxon>
    </lineage>
</organism>
<evidence type="ECO:0008006" key="5">
    <source>
        <dbReference type="Google" id="ProtNLM"/>
    </source>
</evidence>
<comment type="caution">
    <text evidence="3">The sequence shown here is derived from an EMBL/GenBank/DDBJ whole genome shotgun (WGS) entry which is preliminary data.</text>
</comment>
<comment type="similarity">
    <text evidence="1">Belongs to the NDRG family.</text>
</comment>
<dbReference type="PANTHER" id="PTHR11034">
    <property type="entry name" value="N-MYC DOWNSTREAM REGULATED"/>
    <property type="match status" value="1"/>
</dbReference>
<accession>A0AAD9UE47</accession>
<dbReference type="InterPro" id="IPR004142">
    <property type="entry name" value="NDRG"/>
</dbReference>
<reference evidence="3" key="1">
    <citation type="journal article" date="2023" name="Mol. Biol. Evol.">
        <title>Third-Generation Sequencing Reveals the Adaptive Role of the Epigenome in Three Deep-Sea Polychaetes.</title>
        <authorList>
            <person name="Perez M."/>
            <person name="Aroh O."/>
            <person name="Sun Y."/>
            <person name="Lan Y."/>
            <person name="Juniper S.K."/>
            <person name="Young C.R."/>
            <person name="Angers B."/>
            <person name="Qian P.Y."/>
        </authorList>
    </citation>
    <scope>NUCLEOTIDE SEQUENCE</scope>
    <source>
        <strain evidence="3">R07B-5</strain>
    </source>
</reference>
<dbReference type="EMBL" id="JAODUO010000216">
    <property type="protein sequence ID" value="KAK2185976.1"/>
    <property type="molecule type" value="Genomic_DNA"/>
</dbReference>
<evidence type="ECO:0000313" key="3">
    <source>
        <dbReference type="EMBL" id="KAK2185976.1"/>
    </source>
</evidence>
<dbReference type="SUPFAM" id="SSF53474">
    <property type="entry name" value="alpha/beta-Hydrolases"/>
    <property type="match status" value="1"/>
</dbReference>
<evidence type="ECO:0000256" key="2">
    <source>
        <dbReference type="SAM" id="MobiDB-lite"/>
    </source>
</evidence>
<dbReference type="Pfam" id="PF03096">
    <property type="entry name" value="Ndr"/>
    <property type="match status" value="2"/>
</dbReference>
<protein>
    <recommendedName>
        <fullName evidence="5">Protein NDRG3</fullName>
    </recommendedName>
</protein>
<dbReference type="Gene3D" id="3.40.50.1820">
    <property type="entry name" value="alpha/beta hydrolase"/>
    <property type="match status" value="1"/>
</dbReference>